<evidence type="ECO:0000313" key="2">
    <source>
        <dbReference type="Proteomes" id="UP000789901"/>
    </source>
</evidence>
<keyword evidence="2" id="KW-1185">Reference proteome</keyword>
<organism evidence="1 2">
    <name type="scientific">Gigaspora margarita</name>
    <dbReference type="NCBI Taxonomy" id="4874"/>
    <lineage>
        <taxon>Eukaryota</taxon>
        <taxon>Fungi</taxon>
        <taxon>Fungi incertae sedis</taxon>
        <taxon>Mucoromycota</taxon>
        <taxon>Glomeromycotina</taxon>
        <taxon>Glomeromycetes</taxon>
        <taxon>Diversisporales</taxon>
        <taxon>Gigasporaceae</taxon>
        <taxon>Gigaspora</taxon>
    </lineage>
</organism>
<proteinExistence type="predicted"/>
<gene>
    <name evidence="1" type="ORF">GMARGA_LOCUS21068</name>
</gene>
<evidence type="ECO:0000313" key="1">
    <source>
        <dbReference type="EMBL" id="CAG8789849.1"/>
    </source>
</evidence>
<accession>A0ABN7VP04</accession>
<protein>
    <submittedName>
        <fullName evidence="1">8342_t:CDS:1</fullName>
    </submittedName>
</protein>
<feature type="non-terminal residue" evidence="1">
    <location>
        <position position="458"/>
    </location>
</feature>
<dbReference type="EMBL" id="CAJVQB010019086">
    <property type="protein sequence ID" value="CAG8789849.1"/>
    <property type="molecule type" value="Genomic_DNA"/>
</dbReference>
<comment type="caution">
    <text evidence="1">The sequence shown here is derived from an EMBL/GenBank/DDBJ whole genome shotgun (WGS) entry which is preliminary data.</text>
</comment>
<reference evidence="1 2" key="1">
    <citation type="submission" date="2021-06" db="EMBL/GenBank/DDBJ databases">
        <authorList>
            <person name="Kallberg Y."/>
            <person name="Tangrot J."/>
            <person name="Rosling A."/>
        </authorList>
    </citation>
    <scope>NUCLEOTIDE SEQUENCE [LARGE SCALE GENOMIC DNA]</scope>
    <source>
        <strain evidence="1 2">120-4 pot B 10/14</strain>
    </source>
</reference>
<name>A0ABN7VP04_GIGMA</name>
<dbReference type="Proteomes" id="UP000789901">
    <property type="component" value="Unassembled WGS sequence"/>
</dbReference>
<sequence>MSAIITKIVEKYNLSPEMSVTDLSQYISEFLENLTNDRKRIQARRLEGSCRIVVTKPPKSSEEEIIIEITKRILQNRYGFSEGQVDDLFSVQKNVQPKSKTTHKVPCSTVNIVISKKQSLLSSKDQVPQETIGEMAHWLLRDKLSIRDIRAKAYALALLAKNANAGSSRLSRLRRELRNLGALPTIVEATKFPDFTKEANKIQRDNQKKAEANRIDYSDHFTLESVKERLDSYDTSTVPDIQALADVIIMLCIRPTELITLRITNARVTGRMGNPGKPEVKWFNRFLKEYDLIPKYLQKMGAVYSVVTHEAKNIAHAYTIAGEYLRHSSDNHTSNTKLRCNRLSEYGVNYIVNNIKTSEAWLRFAKYYPPKYVCKRLLKLRYEINSKNHWKNFIFCIKNNLTSYKQIDNDPKYRDFKDQLAYFRTLYIKNRSATIIQQAVIKWLYRDDGPFMKDAQDR</sequence>